<accession>A0A0U1P0L2</accession>
<name>A0A0U1P0L2_9BACI</name>
<dbReference type="InterPro" id="IPR040442">
    <property type="entry name" value="Pyrv_kinase-like_dom_sf"/>
</dbReference>
<evidence type="ECO:0000256" key="2">
    <source>
        <dbReference type="ARBA" id="ARBA00022723"/>
    </source>
</evidence>
<reference evidence="5" key="1">
    <citation type="submission" date="2015-05" db="EMBL/GenBank/DDBJ databases">
        <authorList>
            <person name="Urmite Genomes"/>
        </authorList>
    </citation>
    <scope>NUCLEOTIDE SEQUENCE [LARGE SCALE GENOMIC DNA]</scope>
    <source>
        <strain evidence="5">LF1</strain>
    </source>
</reference>
<keyword evidence="5" id="KW-1185">Reference proteome</keyword>
<dbReference type="InterPro" id="IPR039480">
    <property type="entry name" value="C-C_Bond_Lyase-like"/>
</dbReference>
<dbReference type="AlphaFoldDB" id="A0A0U1P0L2"/>
<evidence type="ECO:0000313" key="4">
    <source>
        <dbReference type="EMBL" id="CRK83839.1"/>
    </source>
</evidence>
<gene>
    <name evidence="4" type="ORF">BN000_03833</name>
</gene>
<dbReference type="OrthoDB" id="9786940at2"/>
<proteinExistence type="predicted"/>
<dbReference type="STRING" id="1499688.BN000_03833"/>
<comment type="cofactor">
    <cofactor evidence="1">
        <name>Mg(2+)</name>
        <dbReference type="ChEBI" id="CHEBI:18420"/>
    </cofactor>
</comment>
<organism evidence="4 5">
    <name type="scientific">Neobacillus massiliamazoniensis</name>
    <dbReference type="NCBI Taxonomy" id="1499688"/>
    <lineage>
        <taxon>Bacteria</taxon>
        <taxon>Bacillati</taxon>
        <taxon>Bacillota</taxon>
        <taxon>Bacilli</taxon>
        <taxon>Bacillales</taxon>
        <taxon>Bacillaceae</taxon>
        <taxon>Neobacillus</taxon>
    </lineage>
</organism>
<dbReference type="Pfam" id="PF15617">
    <property type="entry name" value="C-C_Bond_Lyase"/>
    <property type="match status" value="1"/>
</dbReference>
<evidence type="ECO:0000256" key="3">
    <source>
        <dbReference type="ARBA" id="ARBA00022842"/>
    </source>
</evidence>
<dbReference type="RefSeq" id="WP_090636931.1">
    <property type="nucleotide sequence ID" value="NZ_CVRB01000004.1"/>
</dbReference>
<dbReference type="PANTHER" id="PTHR32308:SF10">
    <property type="entry name" value="CITRATE LYASE SUBUNIT BETA"/>
    <property type="match status" value="1"/>
</dbReference>
<dbReference type="EMBL" id="CVRB01000004">
    <property type="protein sequence ID" value="CRK83839.1"/>
    <property type="molecule type" value="Genomic_DNA"/>
</dbReference>
<dbReference type="GO" id="GO:0006107">
    <property type="term" value="P:oxaloacetate metabolic process"/>
    <property type="evidence" value="ECO:0007669"/>
    <property type="project" value="TreeGrafter"/>
</dbReference>
<dbReference type="InterPro" id="IPR015813">
    <property type="entry name" value="Pyrv/PenolPyrv_kinase-like_dom"/>
</dbReference>
<dbReference type="PANTHER" id="PTHR32308">
    <property type="entry name" value="LYASE BETA SUBUNIT, PUTATIVE (AFU_ORTHOLOGUE AFUA_4G13030)-RELATED"/>
    <property type="match status" value="1"/>
</dbReference>
<keyword evidence="3" id="KW-0460">Magnesium</keyword>
<dbReference type="Gene3D" id="3.20.20.60">
    <property type="entry name" value="Phosphoenolpyruvate-binding domains"/>
    <property type="match status" value="2"/>
</dbReference>
<dbReference type="SUPFAM" id="SSF51621">
    <property type="entry name" value="Phosphoenolpyruvate/pyruvate domain"/>
    <property type="match status" value="1"/>
</dbReference>
<evidence type="ECO:0000256" key="1">
    <source>
        <dbReference type="ARBA" id="ARBA00001946"/>
    </source>
</evidence>
<keyword evidence="2" id="KW-0479">Metal-binding</keyword>
<dbReference type="Proteomes" id="UP000199087">
    <property type="component" value="Unassembled WGS sequence"/>
</dbReference>
<protein>
    <submittedName>
        <fullName evidence="4">ATP/GTP-binding protein</fullName>
    </submittedName>
</protein>
<dbReference type="GO" id="GO:0000287">
    <property type="term" value="F:magnesium ion binding"/>
    <property type="evidence" value="ECO:0007669"/>
    <property type="project" value="TreeGrafter"/>
</dbReference>
<dbReference type="GO" id="GO:0003824">
    <property type="term" value="F:catalytic activity"/>
    <property type="evidence" value="ECO:0007669"/>
    <property type="project" value="InterPro"/>
</dbReference>
<sequence>MKFFTYFYNDEIEQFFLKKPQYFDKYTNQKVLAYGLGATLYMPATRPNIHNEILLKKHEGLTSLVIDLEDAVGDCDVSVAETLVIKELLKLYEEFNKGFLNVGDFPLLFIRVRTLEQLKRIKEQLGDALQTLTGVVLPKFKIESGEELLKEVQRIHSQHHPFYAMPILETAEVIHKETRIEELLKIKNLLNRFKDIILNIRIGATDFSGLYGIRRSTDTTVYEISVVRDCISDIVNMFRRADSSYVISGPVWEYFSSKERRLKPQVKQPPFGERFDVDRLKWRADSLGQSMDGLIREVHLDIENGLTGKTIIHPSHIKAVQALNVVSYEEYIDARNIIQSSIDEAGVIKSEFANKMNEMKPHYQWAQNIVLKSELYGVLNEEFTTIDLIKREVYV</sequence>
<evidence type="ECO:0000313" key="5">
    <source>
        <dbReference type="Proteomes" id="UP000199087"/>
    </source>
</evidence>